<evidence type="ECO:0000256" key="2">
    <source>
        <dbReference type="ARBA" id="ARBA00022723"/>
    </source>
</evidence>
<dbReference type="SUPFAM" id="SSF48371">
    <property type="entry name" value="ARM repeat"/>
    <property type="match status" value="1"/>
</dbReference>
<evidence type="ECO:0000256" key="1">
    <source>
        <dbReference type="ARBA" id="ARBA00022485"/>
    </source>
</evidence>
<keyword evidence="4" id="KW-0408">Iron</keyword>
<dbReference type="SUPFAM" id="SSF46548">
    <property type="entry name" value="alpha-helical ferredoxin"/>
    <property type="match status" value="1"/>
</dbReference>
<dbReference type="GO" id="GO:0046872">
    <property type="term" value="F:metal ion binding"/>
    <property type="evidence" value="ECO:0007669"/>
    <property type="project" value="UniProtKB-KW"/>
</dbReference>
<dbReference type="EMBL" id="JQ085818">
    <property type="protein sequence ID" value="AFD03201.1"/>
    <property type="molecule type" value="Genomic_DNA"/>
</dbReference>
<evidence type="ECO:0000256" key="4">
    <source>
        <dbReference type="ARBA" id="ARBA00023004"/>
    </source>
</evidence>
<dbReference type="Pfam" id="PF13646">
    <property type="entry name" value="HEAT_2"/>
    <property type="match status" value="1"/>
</dbReference>
<dbReference type="Pfam" id="PF13484">
    <property type="entry name" value="Fer4_16"/>
    <property type="match status" value="1"/>
</dbReference>
<dbReference type="InterPro" id="IPR011989">
    <property type="entry name" value="ARM-like"/>
</dbReference>
<accession>H9BWM9</accession>
<dbReference type="InterPro" id="IPR016024">
    <property type="entry name" value="ARM-type_fold"/>
</dbReference>
<organism evidence="7">
    <name type="scientific">uncultured bacterium W4-21b</name>
    <dbReference type="NCBI Taxonomy" id="1130993"/>
    <lineage>
        <taxon>Bacteria</taxon>
        <taxon>environmental samples</taxon>
    </lineage>
</organism>
<keyword evidence="5" id="KW-0411">Iron-sulfur</keyword>
<protein>
    <recommendedName>
        <fullName evidence="6">DUF1730 domain-containing protein</fullName>
    </recommendedName>
</protein>
<evidence type="ECO:0000259" key="6">
    <source>
        <dbReference type="Pfam" id="PF08331"/>
    </source>
</evidence>
<dbReference type="InterPro" id="IPR004453">
    <property type="entry name" value="QueG"/>
</dbReference>
<dbReference type="PANTHER" id="PTHR30002:SF4">
    <property type="entry name" value="EPOXYQUEUOSINE REDUCTASE"/>
    <property type="match status" value="1"/>
</dbReference>
<dbReference type="GO" id="GO:0051539">
    <property type="term" value="F:4 iron, 4 sulfur cluster binding"/>
    <property type="evidence" value="ECO:0007669"/>
    <property type="project" value="UniProtKB-KW"/>
</dbReference>
<dbReference type="PANTHER" id="PTHR30002">
    <property type="entry name" value="EPOXYQUEUOSINE REDUCTASE"/>
    <property type="match status" value="1"/>
</dbReference>
<dbReference type="InterPro" id="IPR013542">
    <property type="entry name" value="QueG_DUF1730"/>
</dbReference>
<dbReference type="InterPro" id="IPR004155">
    <property type="entry name" value="PBS_lyase_HEAT"/>
</dbReference>
<dbReference type="SMART" id="SM00567">
    <property type="entry name" value="EZ_HEAT"/>
    <property type="match status" value="2"/>
</dbReference>
<sequence length="386" mass="44110">MKSQRTDEIKGFAKKVGFDVVGIVCSDPIREAESYFERWISEGFQGEMKYLENYGERLKKLKERIPDAKSIIVLGANYYSRQPRREIEGPLSGRIARYAWGKDYHRVLKERLEQMEGFLKDKYSSGRFLSCVDAQPVLERSFAESAGLGFRGRQTQILNKHFGPWLFLCEIITDLDLEADEAKDGGSCGTCWECLERCPTGAIIDSHTIDARLCISYLTIEYKGIIPRRLRPLIKDWVFGCDECLTTCPFDNLSKETEWNEFKPASGFGSWLDLAALFDLRSNREYERKFKDTALLRANRKMMLRNAAVVLGNLKVPETIPTLIEALEREVPLVRVHLAWALGRIGGEQARRALERRRSCESDSAVLEEIDTSLRELSVDAGELKV</sequence>
<dbReference type="PROSITE" id="PS00198">
    <property type="entry name" value="4FE4S_FER_1"/>
    <property type="match status" value="1"/>
</dbReference>
<dbReference type="GO" id="GO:0008616">
    <property type="term" value="P:tRNA queuosine(34) biosynthetic process"/>
    <property type="evidence" value="ECO:0007669"/>
    <property type="project" value="InterPro"/>
</dbReference>
<name>H9BWM9_9BACT</name>
<evidence type="ECO:0000313" key="7">
    <source>
        <dbReference type="EMBL" id="AFD03201.1"/>
    </source>
</evidence>
<keyword evidence="3" id="KW-0560">Oxidoreductase</keyword>
<dbReference type="Pfam" id="PF08331">
    <property type="entry name" value="QueG_DUF1730"/>
    <property type="match status" value="1"/>
</dbReference>
<keyword evidence="2" id="KW-0479">Metal-binding</keyword>
<feature type="domain" description="DUF1730" evidence="6">
    <location>
        <begin position="61"/>
        <end position="133"/>
    </location>
</feature>
<dbReference type="Gene3D" id="1.25.10.10">
    <property type="entry name" value="Leucine-rich Repeat Variant"/>
    <property type="match status" value="1"/>
</dbReference>
<evidence type="ECO:0000256" key="5">
    <source>
        <dbReference type="ARBA" id="ARBA00023014"/>
    </source>
</evidence>
<dbReference type="AlphaFoldDB" id="H9BWM9"/>
<dbReference type="NCBIfam" id="TIGR00276">
    <property type="entry name" value="tRNA epoxyqueuosine(34) reductase QueG"/>
    <property type="match status" value="1"/>
</dbReference>
<keyword evidence="1" id="KW-0004">4Fe-4S</keyword>
<proteinExistence type="predicted"/>
<evidence type="ECO:0000256" key="3">
    <source>
        <dbReference type="ARBA" id="ARBA00023002"/>
    </source>
</evidence>
<dbReference type="GO" id="GO:0052693">
    <property type="term" value="F:epoxyqueuosine reductase activity"/>
    <property type="evidence" value="ECO:0007669"/>
    <property type="project" value="TreeGrafter"/>
</dbReference>
<reference evidence="7" key="1">
    <citation type="submission" date="2011-11" db="EMBL/GenBank/DDBJ databases">
        <title>Construction and analysis of a metagenome of deep-sea sediment.</title>
        <authorList>
            <person name="Huo Y.-Y."/>
            <person name="Cheng H."/>
            <person name="Wu M."/>
        </authorList>
    </citation>
    <scope>NUCLEOTIDE SEQUENCE</scope>
</reference>
<dbReference type="Gene3D" id="3.30.70.20">
    <property type="match status" value="1"/>
</dbReference>
<dbReference type="InterPro" id="IPR017900">
    <property type="entry name" value="4Fe4S_Fe_S_CS"/>
</dbReference>